<feature type="transmembrane region" description="Helical" evidence="6">
    <location>
        <begin position="100"/>
        <end position="118"/>
    </location>
</feature>
<dbReference type="EMBL" id="JAEQND010000010">
    <property type="protein sequence ID" value="MBL0427127.1"/>
    <property type="molecule type" value="Genomic_DNA"/>
</dbReference>
<protein>
    <submittedName>
        <fullName evidence="8">DMT family transporter</fullName>
    </submittedName>
</protein>
<keyword evidence="4 6" id="KW-1133">Transmembrane helix</keyword>
<feature type="transmembrane region" description="Helical" evidence="6">
    <location>
        <begin position="148"/>
        <end position="166"/>
    </location>
</feature>
<proteinExistence type="inferred from homology"/>
<feature type="transmembrane region" description="Helical" evidence="6">
    <location>
        <begin position="214"/>
        <end position="236"/>
    </location>
</feature>
<comment type="caution">
    <text evidence="8">The sequence shown here is derived from an EMBL/GenBank/DDBJ whole genome shotgun (WGS) entry which is preliminary data.</text>
</comment>
<name>A0ABS1JSB6_9BURK</name>
<evidence type="ECO:0000256" key="3">
    <source>
        <dbReference type="ARBA" id="ARBA00022692"/>
    </source>
</evidence>
<feature type="transmembrane region" description="Helical" evidence="6">
    <location>
        <begin position="178"/>
        <end position="202"/>
    </location>
</feature>
<keyword evidence="3 6" id="KW-0812">Transmembrane</keyword>
<gene>
    <name evidence="8" type="ORF">JI746_18575</name>
</gene>
<comment type="similarity">
    <text evidence="2">Belongs to the EamA transporter family.</text>
</comment>
<feature type="transmembrane region" description="Helical" evidence="6">
    <location>
        <begin position="270"/>
        <end position="290"/>
    </location>
</feature>
<reference evidence="8 9" key="1">
    <citation type="journal article" date="2017" name="Int. J. Syst. Evol. Microbiol.">
        <title>Ramlibacter alkalitolerans sp. nov., alkali-tolerant bacterium isolated from soil of ginseng.</title>
        <authorList>
            <person name="Lee D.H."/>
            <person name="Cha C.J."/>
        </authorList>
    </citation>
    <scope>NUCLEOTIDE SEQUENCE [LARGE SCALE GENOMIC DNA]</scope>
    <source>
        <strain evidence="8 9">KACC 19305</strain>
    </source>
</reference>
<dbReference type="Proteomes" id="UP000622707">
    <property type="component" value="Unassembled WGS sequence"/>
</dbReference>
<evidence type="ECO:0000256" key="1">
    <source>
        <dbReference type="ARBA" id="ARBA00004141"/>
    </source>
</evidence>
<comment type="subcellular location">
    <subcellularLocation>
        <location evidence="1">Membrane</location>
        <topology evidence="1">Multi-pass membrane protein</topology>
    </subcellularLocation>
</comment>
<evidence type="ECO:0000313" key="9">
    <source>
        <dbReference type="Proteomes" id="UP000622707"/>
    </source>
</evidence>
<evidence type="ECO:0000259" key="7">
    <source>
        <dbReference type="Pfam" id="PF00892"/>
    </source>
</evidence>
<dbReference type="PANTHER" id="PTHR32322:SF2">
    <property type="entry name" value="EAMA DOMAIN-CONTAINING PROTEIN"/>
    <property type="match status" value="1"/>
</dbReference>
<keyword evidence="9" id="KW-1185">Reference proteome</keyword>
<sequence length="306" mass="33465">MHALSRQQFAILVVLTLVWGINWPVMKLGVTSYPPLTFRALSMWLGLPVLALGMRLLKVPFRIPRRHWRELFWLAVTNMFIWHVCIILAVRTLSSGRAAILGYTMPIFSAVIGALFFATPLSRRGWIGVSAAALGVLLLLWHELTHLAGRPFGVVLALVSAASWALGTQQLRRTHLQAPALAISFWMTVLTAVVMATLAALFEADQWRAPDRNATGAILYNAILIFGFAHAAWTFLAKGLPAVASTLSVMLIPVLGVFTGALWLGEAVHWQDWTAVALMMVAILSVLWPASMPAPRTAVSSNGRTG</sequence>
<dbReference type="SUPFAM" id="SSF103481">
    <property type="entry name" value="Multidrug resistance efflux transporter EmrE"/>
    <property type="match status" value="2"/>
</dbReference>
<feature type="domain" description="EamA" evidence="7">
    <location>
        <begin position="152"/>
        <end position="287"/>
    </location>
</feature>
<evidence type="ECO:0000256" key="6">
    <source>
        <dbReference type="SAM" id="Phobius"/>
    </source>
</evidence>
<dbReference type="InterPro" id="IPR000620">
    <property type="entry name" value="EamA_dom"/>
</dbReference>
<evidence type="ECO:0000256" key="5">
    <source>
        <dbReference type="ARBA" id="ARBA00023136"/>
    </source>
</evidence>
<dbReference type="InterPro" id="IPR050638">
    <property type="entry name" value="AA-Vitamin_Transporters"/>
</dbReference>
<dbReference type="InterPro" id="IPR037185">
    <property type="entry name" value="EmrE-like"/>
</dbReference>
<evidence type="ECO:0000256" key="2">
    <source>
        <dbReference type="ARBA" id="ARBA00007362"/>
    </source>
</evidence>
<feature type="transmembrane region" description="Helical" evidence="6">
    <location>
        <begin position="9"/>
        <end position="26"/>
    </location>
</feature>
<accession>A0ABS1JSB6</accession>
<evidence type="ECO:0000313" key="8">
    <source>
        <dbReference type="EMBL" id="MBL0427127.1"/>
    </source>
</evidence>
<feature type="transmembrane region" description="Helical" evidence="6">
    <location>
        <begin position="243"/>
        <end position="264"/>
    </location>
</feature>
<evidence type="ECO:0000256" key="4">
    <source>
        <dbReference type="ARBA" id="ARBA00022989"/>
    </source>
</evidence>
<feature type="transmembrane region" description="Helical" evidence="6">
    <location>
        <begin position="71"/>
        <end position="94"/>
    </location>
</feature>
<feature type="transmembrane region" description="Helical" evidence="6">
    <location>
        <begin position="125"/>
        <end position="142"/>
    </location>
</feature>
<dbReference type="PANTHER" id="PTHR32322">
    <property type="entry name" value="INNER MEMBRANE TRANSPORTER"/>
    <property type="match status" value="1"/>
</dbReference>
<feature type="domain" description="EamA" evidence="7">
    <location>
        <begin position="12"/>
        <end position="140"/>
    </location>
</feature>
<keyword evidence="5 6" id="KW-0472">Membrane</keyword>
<organism evidence="8 9">
    <name type="scientific">Ramlibacter alkalitolerans</name>
    <dbReference type="NCBI Taxonomy" id="2039631"/>
    <lineage>
        <taxon>Bacteria</taxon>
        <taxon>Pseudomonadati</taxon>
        <taxon>Pseudomonadota</taxon>
        <taxon>Betaproteobacteria</taxon>
        <taxon>Burkholderiales</taxon>
        <taxon>Comamonadaceae</taxon>
        <taxon>Ramlibacter</taxon>
    </lineage>
</organism>
<feature type="transmembrane region" description="Helical" evidence="6">
    <location>
        <begin position="38"/>
        <end position="59"/>
    </location>
</feature>
<dbReference type="RefSeq" id="WP_201691740.1">
    <property type="nucleotide sequence ID" value="NZ_JAEQND010000010.1"/>
</dbReference>
<dbReference type="Pfam" id="PF00892">
    <property type="entry name" value="EamA"/>
    <property type="match status" value="2"/>
</dbReference>